<evidence type="ECO:0000256" key="1">
    <source>
        <dbReference type="ARBA" id="ARBA00004141"/>
    </source>
</evidence>
<evidence type="ECO:0000313" key="7">
    <source>
        <dbReference type="Proteomes" id="UP000001258"/>
    </source>
</evidence>
<evidence type="ECO:0000256" key="5">
    <source>
        <dbReference type="SAM" id="Phobius"/>
    </source>
</evidence>
<dbReference type="HOGENOM" id="CLU_021639_4_1_9"/>
<dbReference type="InterPro" id="IPR050768">
    <property type="entry name" value="UPF0353/GerABKA_families"/>
</dbReference>
<organism evidence="6 7">
    <name type="scientific">Halalkalibacterium halodurans (strain ATCC BAA-125 / DSM 18197 / FERM 7344 / JCM 9153 / C-125)</name>
    <name type="common">Bacillus halodurans</name>
    <dbReference type="NCBI Taxonomy" id="272558"/>
    <lineage>
        <taxon>Bacteria</taxon>
        <taxon>Bacillati</taxon>
        <taxon>Bacillota</taxon>
        <taxon>Bacilli</taxon>
        <taxon>Bacillales</taxon>
        <taxon>Bacillaceae</taxon>
        <taxon>Halalkalibacterium (ex Joshi et al. 2022)</taxon>
    </lineage>
</organism>
<feature type="transmembrane region" description="Helical" evidence="5">
    <location>
        <begin position="433"/>
        <end position="453"/>
    </location>
</feature>
<dbReference type="GO" id="GO:0005886">
    <property type="term" value="C:plasma membrane"/>
    <property type="evidence" value="ECO:0007669"/>
    <property type="project" value="UniProtKB-SubCell"/>
</dbReference>
<name>Q9KBD9_HALH5</name>
<dbReference type="PANTHER" id="PTHR22550">
    <property type="entry name" value="SPORE GERMINATION PROTEIN"/>
    <property type="match status" value="1"/>
</dbReference>
<sequence length="504" mass="56058">MKKRLNRLVSKSILEKAQKNPSPSFDLEINISTFRQIIADSNDVGFRRFMVAQTVPAALFYIKGLTKVETIEREVLTPLLRCPKETLERTPSSEWVNLLSQDVVTVTELSVHETYEQAIPSLLTGHSLIMLEGVDKLITLSTKKIEHRSIEEPESEVTIRGPRDGFIESLETNIALLRTRIINPDLTVQVGNIGQHLKNRYAIVYIKGLCKSELVDEVCYRIACINEDVQETGAVEQLLQDEPMTIFPQLSHTERPDKAVSEMLKGKVVILLNGSPFALMAPVKLSELLNSPEDDYQNWVFSSLIRLLRYLALFISILLPSIYIALTSFHPGLIPTQLALSIAAAREGVPFPAFLEAIFMEIAIELLREAGVRLPRLIGSTVGIVGGLIIGEAAVRAGIVSPIMVIVVALTAIASFVLPAYSVSITFRILRFLMMFAAASLGLYGIILVYIAINIHLVGLRSFGEYYMTPFAPLKLKSWFEVIVRAPFTSLKPQGGQKNEQKMP</sequence>
<evidence type="ECO:0000256" key="3">
    <source>
        <dbReference type="ARBA" id="ARBA00023136"/>
    </source>
</evidence>
<dbReference type="Proteomes" id="UP000001258">
    <property type="component" value="Chromosome"/>
</dbReference>
<comment type="subcellular location">
    <subcellularLocation>
        <location evidence="4">Cell membrane</location>
    </subcellularLocation>
    <subcellularLocation>
        <location evidence="1">Membrane</location>
        <topology evidence="1">Multi-pass membrane protein</topology>
    </subcellularLocation>
</comment>
<keyword evidence="5" id="KW-0812">Transmembrane</keyword>
<dbReference type="PIR" id="E83898">
    <property type="entry name" value="E83898"/>
</dbReference>
<dbReference type="PANTHER" id="PTHR22550:SF5">
    <property type="entry name" value="LEUCINE ZIPPER PROTEIN 4"/>
    <property type="match status" value="1"/>
</dbReference>
<proteinExistence type="inferred from homology"/>
<dbReference type="InterPro" id="IPR004995">
    <property type="entry name" value="Spore_Ger"/>
</dbReference>
<protein>
    <submittedName>
        <fullName evidence="6">Spore germination protein</fullName>
    </submittedName>
</protein>
<feature type="transmembrane region" description="Helical" evidence="5">
    <location>
        <begin position="374"/>
        <end position="393"/>
    </location>
</feature>
<dbReference type="Pfam" id="PF03323">
    <property type="entry name" value="GerA"/>
    <property type="match status" value="1"/>
</dbReference>
<dbReference type="RefSeq" id="WP_010898147.1">
    <property type="nucleotide sequence ID" value="NC_002570.2"/>
</dbReference>
<evidence type="ECO:0000256" key="2">
    <source>
        <dbReference type="ARBA" id="ARBA00005278"/>
    </source>
</evidence>
<feature type="transmembrane region" description="Helical" evidence="5">
    <location>
        <begin position="399"/>
        <end position="421"/>
    </location>
</feature>
<dbReference type="GO" id="GO:0009847">
    <property type="term" value="P:spore germination"/>
    <property type="evidence" value="ECO:0007669"/>
    <property type="project" value="UniProtKB-UniRule"/>
</dbReference>
<dbReference type="PIRSF" id="PIRSF005690">
    <property type="entry name" value="GerBA"/>
    <property type="match status" value="1"/>
</dbReference>
<keyword evidence="3 4" id="KW-0472">Membrane</keyword>
<comment type="similarity">
    <text evidence="2 4">Belongs to the GerABKA family.</text>
</comment>
<keyword evidence="7" id="KW-1185">Reference proteome</keyword>
<dbReference type="STRING" id="272558.gene:10727887"/>
<gene>
    <name evidence="6" type="ordered locus">BH1989</name>
</gene>
<dbReference type="KEGG" id="bha:BH1989"/>
<evidence type="ECO:0000256" key="4">
    <source>
        <dbReference type="PIRNR" id="PIRNR005690"/>
    </source>
</evidence>
<evidence type="ECO:0000313" key="6">
    <source>
        <dbReference type="EMBL" id="BAB05708.1"/>
    </source>
</evidence>
<keyword evidence="5" id="KW-1133">Transmembrane helix</keyword>
<dbReference type="OrthoDB" id="9772630at2"/>
<dbReference type="AlphaFoldDB" id="Q9KBD9"/>
<dbReference type="eggNOG" id="COG0697">
    <property type="taxonomic scope" value="Bacteria"/>
</dbReference>
<accession>Q9KBD9</accession>
<feature type="transmembrane region" description="Helical" evidence="5">
    <location>
        <begin position="307"/>
        <end position="329"/>
    </location>
</feature>
<dbReference type="EMBL" id="BA000004">
    <property type="protein sequence ID" value="BAB05708.1"/>
    <property type="molecule type" value="Genomic_DNA"/>
</dbReference>
<feature type="transmembrane region" description="Helical" evidence="5">
    <location>
        <begin position="349"/>
        <end position="367"/>
    </location>
</feature>
<reference evidence="6 7" key="1">
    <citation type="journal article" date="2000" name="Nucleic Acids Res.">
        <title>Complete genome sequence of the alkaliphilic bacterium Bacillus halodurans and genomic sequence comparison with Bacillus subtilis.</title>
        <authorList>
            <person name="Takami H."/>
            <person name="Nakasone K."/>
            <person name="Takaki Y."/>
            <person name="Maeno G."/>
            <person name="Sasaki R."/>
            <person name="Masui N."/>
            <person name="Fuji F."/>
            <person name="Hirama C."/>
            <person name="Nakamura Y."/>
            <person name="Ogasawara N."/>
            <person name="Kuhara S."/>
            <person name="Horikoshi K."/>
        </authorList>
    </citation>
    <scope>NUCLEOTIDE SEQUENCE [LARGE SCALE GENOMIC DNA]</scope>
    <source>
        <strain evidence="7">ATCC BAA-125 / DSM 18197 / FERM 7344 / JCM 9153 / C-125</strain>
    </source>
</reference>